<dbReference type="Gene3D" id="3.40.50.150">
    <property type="entry name" value="Vaccinia Virus protein VP39"/>
    <property type="match status" value="1"/>
</dbReference>
<organism evidence="3 4">
    <name type="scientific">Kribbella yunnanensis</name>
    <dbReference type="NCBI Taxonomy" id="190194"/>
    <lineage>
        <taxon>Bacteria</taxon>
        <taxon>Bacillati</taxon>
        <taxon>Actinomycetota</taxon>
        <taxon>Actinomycetes</taxon>
        <taxon>Propionibacteriales</taxon>
        <taxon>Kribbellaceae</taxon>
        <taxon>Kribbella</taxon>
    </lineage>
</organism>
<dbReference type="Gene3D" id="2.20.130.10">
    <property type="entry name" value="CAC2371-like domains"/>
    <property type="match status" value="1"/>
</dbReference>
<dbReference type="Pfam" id="PF13649">
    <property type="entry name" value="Methyltransf_25"/>
    <property type="match status" value="1"/>
</dbReference>
<evidence type="ECO:0000259" key="2">
    <source>
        <dbReference type="Pfam" id="PF13649"/>
    </source>
</evidence>
<gene>
    <name evidence="3" type="ORF">GCM10009745_05040</name>
</gene>
<dbReference type="InterPro" id="IPR041698">
    <property type="entry name" value="Methyltransf_25"/>
</dbReference>
<dbReference type="Proteomes" id="UP001500280">
    <property type="component" value="Unassembled WGS sequence"/>
</dbReference>
<dbReference type="EMBL" id="BAAANF010000002">
    <property type="protein sequence ID" value="GAA1666006.1"/>
    <property type="molecule type" value="Genomic_DNA"/>
</dbReference>
<keyword evidence="1" id="KW-0808">Transferase</keyword>
<comment type="caution">
    <text evidence="3">The sequence shown here is derived from an EMBL/GenBank/DDBJ whole genome shotgun (WGS) entry which is preliminary data.</text>
</comment>
<evidence type="ECO:0000313" key="3">
    <source>
        <dbReference type="EMBL" id="GAA1666006.1"/>
    </source>
</evidence>
<dbReference type="SUPFAM" id="SSF53335">
    <property type="entry name" value="S-adenosyl-L-methionine-dependent methyltransferases"/>
    <property type="match status" value="1"/>
</dbReference>
<dbReference type="PANTHER" id="PTHR43861">
    <property type="entry name" value="TRANS-ACONITATE 2-METHYLTRANSFERASE-RELATED"/>
    <property type="match status" value="1"/>
</dbReference>
<feature type="domain" description="Methyltransferase" evidence="2">
    <location>
        <begin position="49"/>
        <end position="139"/>
    </location>
</feature>
<reference evidence="4" key="1">
    <citation type="journal article" date="2019" name="Int. J. Syst. Evol. Microbiol.">
        <title>The Global Catalogue of Microorganisms (GCM) 10K type strain sequencing project: providing services to taxonomists for standard genome sequencing and annotation.</title>
        <authorList>
            <consortium name="The Broad Institute Genomics Platform"/>
            <consortium name="The Broad Institute Genome Sequencing Center for Infectious Disease"/>
            <person name="Wu L."/>
            <person name="Ma J."/>
        </authorList>
    </citation>
    <scope>NUCLEOTIDE SEQUENCE [LARGE SCALE GENOMIC DNA]</scope>
    <source>
        <strain evidence="4">JCM 14307</strain>
    </source>
</reference>
<dbReference type="InterPro" id="IPR029063">
    <property type="entry name" value="SAM-dependent_MTases_sf"/>
</dbReference>
<proteinExistence type="predicted"/>
<keyword evidence="4" id="KW-1185">Reference proteome</keyword>
<sequence length="234" mass="25734">MNDADGRLLAKSNLSYRRPELYDAMQADDGVVSQVIGLVGEREVSPAQILDLGCGTGRHLAGLRDAFGAGAVGVDLQERMVRYGRPRYGVDLRCGDMRLVRLGRRFDLVTCLGNSLSYLRTVEDLRLVAETMRMHLAHRGVVVLATLMTPQVELAMKVVRVETDLVAASVEVGSVWEAEQRVQVMHRTWRHDDGTIDVDVLRRRVFSAEELDGALRGAGFSDVQLVSSGLVVAS</sequence>
<dbReference type="RefSeq" id="WP_344144687.1">
    <property type="nucleotide sequence ID" value="NZ_BAAANF010000002.1"/>
</dbReference>
<dbReference type="CDD" id="cd02440">
    <property type="entry name" value="AdoMet_MTases"/>
    <property type="match status" value="1"/>
</dbReference>
<evidence type="ECO:0000256" key="1">
    <source>
        <dbReference type="ARBA" id="ARBA00022679"/>
    </source>
</evidence>
<protein>
    <recommendedName>
        <fullName evidence="2">Methyltransferase domain-containing protein</fullName>
    </recommendedName>
</protein>
<name>A0ABP4S1S5_9ACTN</name>
<accession>A0ABP4S1S5</accession>
<evidence type="ECO:0000313" key="4">
    <source>
        <dbReference type="Proteomes" id="UP001500280"/>
    </source>
</evidence>